<keyword evidence="1 3" id="KW-0378">Hydrolase</keyword>
<dbReference type="InterPro" id="IPR049492">
    <property type="entry name" value="BD-FAE-like_dom"/>
</dbReference>
<dbReference type="SUPFAM" id="SSF53474">
    <property type="entry name" value="alpha/beta-Hydrolases"/>
    <property type="match status" value="1"/>
</dbReference>
<gene>
    <name evidence="3" type="ORF">DLJ61_24990</name>
</gene>
<dbReference type="KEGG" id="gta:BCM27_24730"/>
<proteinExistence type="predicted"/>
<evidence type="ECO:0000256" key="1">
    <source>
        <dbReference type="ARBA" id="ARBA00022801"/>
    </source>
</evidence>
<dbReference type="InterPro" id="IPR050300">
    <property type="entry name" value="GDXG_lipolytic_enzyme"/>
</dbReference>
<dbReference type="Gene3D" id="3.40.50.1820">
    <property type="entry name" value="alpha/beta hydrolase"/>
    <property type="match status" value="1"/>
</dbReference>
<protein>
    <submittedName>
        <fullName evidence="3">Alpha/beta hydrolase</fullName>
    </submittedName>
</protein>
<accession>A0AAD0KEM3</accession>
<name>A0AAD0KEM3_9ACTN</name>
<dbReference type="RefSeq" id="WP_004021080.1">
    <property type="nucleotide sequence ID" value="NZ_CABEIC010000002.1"/>
</dbReference>
<organism evidence="3 4">
    <name type="scientific">Gordonia terrae</name>
    <dbReference type="NCBI Taxonomy" id="2055"/>
    <lineage>
        <taxon>Bacteria</taxon>
        <taxon>Bacillati</taxon>
        <taxon>Actinomycetota</taxon>
        <taxon>Actinomycetes</taxon>
        <taxon>Mycobacteriales</taxon>
        <taxon>Gordoniaceae</taxon>
        <taxon>Gordonia</taxon>
    </lineage>
</organism>
<sequence length="295" mass="31433">MPRTIVDVAPSIDYESVTPPELLSPPPVAVLPATMSHRGLIYAVIPGWRPLRLDLHLPATGGPWPVVVYIHGGSFVGGVREMGPWNALPRRGIAVASASYRLAGEVGFPEPVEDVRAAVRWLRRHAHEWNLDPQRVSLWGSSAGALLAGIAAVSGDRVVGRRVGEGRESAVVRSVIAHYGVADARSLRADASPAGARAAADLSDIVALFATSDAVVPAVAAHFTEGVRPDYLVVHGDSDTRVGRAQSVNLHTALREAGFRSTLSIVEGADHGAAEFSDDMRTEDAVSFLRQSWKE</sequence>
<dbReference type="InterPro" id="IPR029058">
    <property type="entry name" value="AB_hydrolase_fold"/>
</dbReference>
<evidence type="ECO:0000313" key="4">
    <source>
        <dbReference type="Proteomes" id="UP000247118"/>
    </source>
</evidence>
<dbReference type="GO" id="GO:0016787">
    <property type="term" value="F:hydrolase activity"/>
    <property type="evidence" value="ECO:0007669"/>
    <property type="project" value="UniProtKB-KW"/>
</dbReference>
<dbReference type="Proteomes" id="UP000247118">
    <property type="component" value="Chromosome"/>
</dbReference>
<feature type="domain" description="BD-FAE-like" evidence="2">
    <location>
        <begin position="53"/>
        <end position="254"/>
    </location>
</feature>
<dbReference type="GeneID" id="32691084"/>
<dbReference type="Pfam" id="PF20434">
    <property type="entry name" value="BD-FAE"/>
    <property type="match status" value="1"/>
</dbReference>
<dbReference type="PANTHER" id="PTHR48081:SF13">
    <property type="entry name" value="ALPHA_BETA HYDROLASE"/>
    <property type="match status" value="1"/>
</dbReference>
<reference evidence="3 4" key="1">
    <citation type="submission" date="2018-05" db="EMBL/GenBank/DDBJ databases">
        <title>Complete genome sequence of Gordonia terrae NRRL B-16283.</title>
        <authorList>
            <person name="Garlena R.A."/>
            <person name="Russell D.A."/>
            <person name="Hatfull G.F."/>
        </authorList>
    </citation>
    <scope>NUCLEOTIDE SEQUENCE [LARGE SCALE GENOMIC DNA]</scope>
    <source>
        <strain evidence="3 4">NRRL B-16283</strain>
    </source>
</reference>
<evidence type="ECO:0000259" key="2">
    <source>
        <dbReference type="Pfam" id="PF20434"/>
    </source>
</evidence>
<evidence type="ECO:0000313" key="3">
    <source>
        <dbReference type="EMBL" id="AWO86329.1"/>
    </source>
</evidence>
<dbReference type="PANTHER" id="PTHR48081">
    <property type="entry name" value="AB HYDROLASE SUPERFAMILY PROTEIN C4A8.06C"/>
    <property type="match status" value="1"/>
</dbReference>
<dbReference type="AlphaFoldDB" id="A0AAD0KEM3"/>
<dbReference type="EMBL" id="CP029604">
    <property type="protein sequence ID" value="AWO86329.1"/>
    <property type="molecule type" value="Genomic_DNA"/>
</dbReference>